<dbReference type="InterPro" id="IPR005758">
    <property type="entry name" value="UDP-N-AcMur_Ala_ligase_MurC"/>
</dbReference>
<evidence type="ECO:0000256" key="14">
    <source>
        <dbReference type="HAMAP-Rule" id="MF_00046"/>
    </source>
</evidence>
<dbReference type="EC" id="6.3.2.8" evidence="3 14"/>
<comment type="function">
    <text evidence="14">Cell wall formation.</text>
</comment>
<dbReference type="PANTHER" id="PTHR43445:SF3">
    <property type="entry name" value="UDP-N-ACETYLMURAMATE--L-ALANINE LIGASE"/>
    <property type="match status" value="1"/>
</dbReference>
<evidence type="ECO:0000256" key="9">
    <source>
        <dbReference type="ARBA" id="ARBA00022960"/>
    </source>
</evidence>
<evidence type="ECO:0000256" key="6">
    <source>
        <dbReference type="ARBA" id="ARBA00022618"/>
    </source>
</evidence>
<evidence type="ECO:0000259" key="16">
    <source>
        <dbReference type="Pfam" id="PF02875"/>
    </source>
</evidence>
<dbReference type="PANTHER" id="PTHR43445">
    <property type="entry name" value="UDP-N-ACETYLMURAMATE--L-ALANINE LIGASE-RELATED"/>
    <property type="match status" value="1"/>
</dbReference>
<evidence type="ECO:0000259" key="17">
    <source>
        <dbReference type="Pfam" id="PF08245"/>
    </source>
</evidence>
<evidence type="ECO:0000256" key="10">
    <source>
        <dbReference type="ARBA" id="ARBA00022984"/>
    </source>
</evidence>
<reference evidence="18 19" key="1">
    <citation type="submission" date="2024-09" db="EMBL/GenBank/DDBJ databases">
        <authorList>
            <person name="Sun Q."/>
            <person name="Mori K."/>
        </authorList>
    </citation>
    <scope>NUCLEOTIDE SEQUENCE [LARGE SCALE GENOMIC DNA]</scope>
    <source>
        <strain evidence="18 19">NCAIM B.02604</strain>
    </source>
</reference>
<dbReference type="Gene3D" id="3.40.1190.10">
    <property type="entry name" value="Mur-like, catalytic domain"/>
    <property type="match status" value="1"/>
</dbReference>
<comment type="catalytic activity">
    <reaction evidence="13 14">
        <text>UDP-N-acetyl-alpha-D-muramate + L-alanine + ATP = UDP-N-acetyl-alpha-D-muramoyl-L-alanine + ADP + phosphate + H(+)</text>
        <dbReference type="Rhea" id="RHEA:23372"/>
        <dbReference type="ChEBI" id="CHEBI:15378"/>
        <dbReference type="ChEBI" id="CHEBI:30616"/>
        <dbReference type="ChEBI" id="CHEBI:43474"/>
        <dbReference type="ChEBI" id="CHEBI:57972"/>
        <dbReference type="ChEBI" id="CHEBI:70757"/>
        <dbReference type="ChEBI" id="CHEBI:83898"/>
        <dbReference type="ChEBI" id="CHEBI:456216"/>
        <dbReference type="EC" id="6.3.2.8"/>
    </reaction>
</comment>
<accession>A0ABV6P6T4</accession>
<dbReference type="Proteomes" id="UP001589862">
    <property type="component" value="Unassembled WGS sequence"/>
</dbReference>
<evidence type="ECO:0000256" key="7">
    <source>
        <dbReference type="ARBA" id="ARBA00022741"/>
    </source>
</evidence>
<evidence type="ECO:0000259" key="15">
    <source>
        <dbReference type="Pfam" id="PF01225"/>
    </source>
</evidence>
<dbReference type="Gene3D" id="3.90.190.20">
    <property type="entry name" value="Mur ligase, C-terminal domain"/>
    <property type="match status" value="1"/>
</dbReference>
<dbReference type="HAMAP" id="MF_00046">
    <property type="entry name" value="MurC"/>
    <property type="match status" value="1"/>
</dbReference>
<evidence type="ECO:0000256" key="3">
    <source>
        <dbReference type="ARBA" id="ARBA00012211"/>
    </source>
</evidence>
<gene>
    <name evidence="14 18" type="primary">murC</name>
    <name evidence="18" type="ORF">ACFFFR_00315</name>
</gene>
<dbReference type="Pfam" id="PF01225">
    <property type="entry name" value="Mur_ligase"/>
    <property type="match status" value="1"/>
</dbReference>
<keyword evidence="19" id="KW-1185">Reference proteome</keyword>
<keyword evidence="9 14" id="KW-0133">Cell shape</keyword>
<evidence type="ECO:0000313" key="19">
    <source>
        <dbReference type="Proteomes" id="UP001589862"/>
    </source>
</evidence>
<dbReference type="RefSeq" id="WP_377457184.1">
    <property type="nucleotide sequence ID" value="NZ_JBHLUB010000001.1"/>
</dbReference>
<dbReference type="SUPFAM" id="SSF51984">
    <property type="entry name" value="MurCD N-terminal domain"/>
    <property type="match status" value="1"/>
</dbReference>
<keyword evidence="7 14" id="KW-0547">Nucleotide-binding</keyword>
<evidence type="ECO:0000256" key="11">
    <source>
        <dbReference type="ARBA" id="ARBA00023306"/>
    </source>
</evidence>
<proteinExistence type="inferred from homology"/>
<dbReference type="Pfam" id="PF08245">
    <property type="entry name" value="Mur_ligase_M"/>
    <property type="match status" value="1"/>
</dbReference>
<feature type="domain" description="Mur ligase N-terminal catalytic" evidence="15">
    <location>
        <begin position="8"/>
        <end position="113"/>
    </location>
</feature>
<dbReference type="EMBL" id="JBHLUB010000001">
    <property type="protein sequence ID" value="MFC0580834.1"/>
    <property type="molecule type" value="Genomic_DNA"/>
</dbReference>
<keyword evidence="12 14" id="KW-0961">Cell wall biogenesis/degradation</keyword>
<sequence length="472" mass="49777">MKNNQQERIHFLGMAGVGVSAVARIMQAQGRTISGTDAKDLPVMSEFAARGAVTYIGYRAENLDDLDAKGLLPNVIVASSIAQDGNPEYEAARRRGLRLLHRSQALAEAMSGHRVIAVAGTHGKTTTSSMTATALRAAELDPTFAIGANLVDLGVNAHVGSTDLFVAEADESDGSLLNYTPTIVVLTNVEPDHLDHYGTPEAVYQVFKDFTAKIVPDGTLIYCTDDPGASSTAAWAREHRSDLNVIGYGFDAAADIRLSDAKAVNTGQEFTLTTGETSHQVRLQMPGQHNALNAAAALAVLSVLDANLEAGSQGLAGFGGAARRFQFHGEVQGIRVFDDYAHHPTEVRAVLQAARSIAGAAAVRVLFQPHLFSRTQEFAAEFAAALELADEAIILPIYPAREDPIPGVTAELIAHKIGSGAPVLTAEAAVAQLAQQAQPGDVLLTVGAGDVTYCADHLVTALEDHHSHGDGR</sequence>
<dbReference type="GO" id="GO:0008763">
    <property type="term" value="F:UDP-N-acetylmuramate-L-alanine ligase activity"/>
    <property type="evidence" value="ECO:0007669"/>
    <property type="project" value="UniProtKB-EC"/>
</dbReference>
<evidence type="ECO:0000313" key="18">
    <source>
        <dbReference type="EMBL" id="MFC0580834.1"/>
    </source>
</evidence>
<dbReference type="InterPro" id="IPR036565">
    <property type="entry name" value="Mur-like_cat_sf"/>
</dbReference>
<evidence type="ECO:0000256" key="2">
    <source>
        <dbReference type="ARBA" id="ARBA00004752"/>
    </source>
</evidence>
<keyword evidence="4 14" id="KW-0963">Cytoplasm</keyword>
<evidence type="ECO:0000256" key="1">
    <source>
        <dbReference type="ARBA" id="ARBA00004496"/>
    </source>
</evidence>
<keyword evidence="11 14" id="KW-0131">Cell cycle</keyword>
<dbReference type="NCBIfam" id="TIGR01082">
    <property type="entry name" value="murC"/>
    <property type="match status" value="1"/>
</dbReference>
<feature type="binding site" evidence="14">
    <location>
        <begin position="120"/>
        <end position="126"/>
    </location>
    <ligand>
        <name>ATP</name>
        <dbReference type="ChEBI" id="CHEBI:30616"/>
    </ligand>
</feature>
<evidence type="ECO:0000256" key="12">
    <source>
        <dbReference type="ARBA" id="ARBA00023316"/>
    </source>
</evidence>
<dbReference type="SUPFAM" id="SSF53244">
    <property type="entry name" value="MurD-like peptide ligases, peptide-binding domain"/>
    <property type="match status" value="1"/>
</dbReference>
<comment type="subcellular location">
    <subcellularLocation>
        <location evidence="1 14">Cytoplasm</location>
    </subcellularLocation>
</comment>
<organism evidence="18 19">
    <name type="scientific">Micrococcoides hystricis</name>
    <dbReference type="NCBI Taxonomy" id="1572761"/>
    <lineage>
        <taxon>Bacteria</taxon>
        <taxon>Bacillati</taxon>
        <taxon>Actinomycetota</taxon>
        <taxon>Actinomycetes</taxon>
        <taxon>Micrococcales</taxon>
        <taxon>Micrococcaceae</taxon>
        <taxon>Micrococcoides</taxon>
    </lineage>
</organism>
<comment type="pathway">
    <text evidence="2 14">Cell wall biogenesis; peptidoglycan biosynthesis.</text>
</comment>
<dbReference type="InterPro" id="IPR050061">
    <property type="entry name" value="MurCDEF_pg_biosynth"/>
</dbReference>
<evidence type="ECO:0000256" key="8">
    <source>
        <dbReference type="ARBA" id="ARBA00022840"/>
    </source>
</evidence>
<keyword evidence="5 14" id="KW-0436">Ligase</keyword>
<dbReference type="SUPFAM" id="SSF53623">
    <property type="entry name" value="MurD-like peptide ligases, catalytic domain"/>
    <property type="match status" value="1"/>
</dbReference>
<evidence type="ECO:0000256" key="4">
    <source>
        <dbReference type="ARBA" id="ARBA00022490"/>
    </source>
</evidence>
<dbReference type="InterPro" id="IPR004101">
    <property type="entry name" value="Mur_ligase_C"/>
</dbReference>
<evidence type="ECO:0000256" key="13">
    <source>
        <dbReference type="ARBA" id="ARBA00047833"/>
    </source>
</evidence>
<feature type="domain" description="Mur ligase C-terminal" evidence="16">
    <location>
        <begin position="323"/>
        <end position="449"/>
    </location>
</feature>
<dbReference type="Pfam" id="PF02875">
    <property type="entry name" value="Mur_ligase_C"/>
    <property type="match status" value="1"/>
</dbReference>
<dbReference type="InterPro" id="IPR000713">
    <property type="entry name" value="Mur_ligase_N"/>
</dbReference>
<keyword evidence="8 14" id="KW-0067">ATP-binding</keyword>
<dbReference type="InterPro" id="IPR036615">
    <property type="entry name" value="Mur_ligase_C_dom_sf"/>
</dbReference>
<keyword evidence="10 14" id="KW-0573">Peptidoglycan synthesis</keyword>
<comment type="caution">
    <text evidence="18">The sequence shown here is derived from an EMBL/GenBank/DDBJ whole genome shotgun (WGS) entry which is preliminary data.</text>
</comment>
<comment type="similarity">
    <text evidence="14">Belongs to the MurCDEF family.</text>
</comment>
<feature type="domain" description="Mur ligase central" evidence="17">
    <location>
        <begin position="118"/>
        <end position="300"/>
    </location>
</feature>
<protein>
    <recommendedName>
        <fullName evidence="3 14">UDP-N-acetylmuramate--L-alanine ligase</fullName>
        <ecNumber evidence="3 14">6.3.2.8</ecNumber>
    </recommendedName>
    <alternativeName>
        <fullName evidence="14">UDP-N-acetylmuramoyl-L-alanine synthetase</fullName>
    </alternativeName>
</protein>
<dbReference type="Gene3D" id="3.40.50.720">
    <property type="entry name" value="NAD(P)-binding Rossmann-like Domain"/>
    <property type="match status" value="1"/>
</dbReference>
<evidence type="ECO:0000256" key="5">
    <source>
        <dbReference type="ARBA" id="ARBA00022598"/>
    </source>
</evidence>
<keyword evidence="6 14" id="KW-0132">Cell division</keyword>
<name>A0ABV6P6T4_9MICC</name>
<dbReference type="InterPro" id="IPR013221">
    <property type="entry name" value="Mur_ligase_cen"/>
</dbReference>